<keyword evidence="1" id="KW-0812">Transmembrane</keyword>
<name>A0AB37UKK5_9CYAN</name>
<reference evidence="2 3" key="1">
    <citation type="journal article" date="2019" name="Genome Biol. Evol.">
        <title>Day and night: Metabolic profiles and evolutionary relationships of six axenic non-marine cyanobacteria.</title>
        <authorList>
            <person name="Will S.E."/>
            <person name="Henke P."/>
            <person name="Boedeker C."/>
            <person name="Huang S."/>
            <person name="Brinkmann H."/>
            <person name="Rohde M."/>
            <person name="Jarek M."/>
            <person name="Friedl T."/>
            <person name="Seufert S."/>
            <person name="Schumacher M."/>
            <person name="Overmann J."/>
            <person name="Neumann-Schaal M."/>
            <person name="Petersen J."/>
        </authorList>
    </citation>
    <scope>NUCLEOTIDE SEQUENCE [LARGE SCALE GENOMIC DNA]</scope>
    <source>
        <strain evidence="2 3">SAG 39.79</strain>
    </source>
</reference>
<proteinExistence type="predicted"/>
<keyword evidence="3" id="KW-1185">Reference proteome</keyword>
<sequence>MNSYIFFETALQILVVAYLISVVLLLAASKIGLAVIETIEDAQD</sequence>
<dbReference type="RefSeq" id="WP_258184080.1">
    <property type="nucleotide sequence ID" value="NZ_JAVKZF010000001.1"/>
</dbReference>
<dbReference type="AlphaFoldDB" id="A0AB37UKK5"/>
<organism evidence="2 3">
    <name type="scientific">Chroococcidiopsis cubana SAG 39.79</name>
    <dbReference type="NCBI Taxonomy" id="388085"/>
    <lineage>
        <taxon>Bacteria</taxon>
        <taxon>Bacillati</taxon>
        <taxon>Cyanobacteriota</taxon>
        <taxon>Cyanophyceae</taxon>
        <taxon>Chroococcidiopsidales</taxon>
        <taxon>Chroococcidiopsidaceae</taxon>
        <taxon>Chroococcidiopsis</taxon>
    </lineage>
</organism>
<accession>A0AB37UKK5</accession>
<evidence type="ECO:0000256" key="1">
    <source>
        <dbReference type="SAM" id="Phobius"/>
    </source>
</evidence>
<evidence type="ECO:0000313" key="2">
    <source>
        <dbReference type="EMBL" id="RUT11917.1"/>
    </source>
</evidence>
<evidence type="ECO:0000313" key="3">
    <source>
        <dbReference type="Proteomes" id="UP000282574"/>
    </source>
</evidence>
<feature type="transmembrane region" description="Helical" evidence="1">
    <location>
        <begin position="6"/>
        <end position="28"/>
    </location>
</feature>
<gene>
    <name evidence="2" type="ORF">DSM107010_27250</name>
</gene>
<keyword evidence="1" id="KW-1133">Transmembrane helix</keyword>
<keyword evidence="1" id="KW-0472">Membrane</keyword>
<protein>
    <submittedName>
        <fullName evidence="2">Uncharacterized protein</fullName>
    </submittedName>
</protein>
<comment type="caution">
    <text evidence="2">The sequence shown here is derived from an EMBL/GenBank/DDBJ whole genome shotgun (WGS) entry which is preliminary data.</text>
</comment>
<dbReference type="EMBL" id="RSCK01000019">
    <property type="protein sequence ID" value="RUT11917.1"/>
    <property type="molecule type" value="Genomic_DNA"/>
</dbReference>
<dbReference type="Proteomes" id="UP000282574">
    <property type="component" value="Unassembled WGS sequence"/>
</dbReference>